<dbReference type="PANTHER" id="PTHR30480">
    <property type="entry name" value="BETA-HEXOSAMINIDASE-RELATED"/>
    <property type="match status" value="1"/>
</dbReference>
<dbReference type="GO" id="GO:0009254">
    <property type="term" value="P:peptidoglycan turnover"/>
    <property type="evidence" value="ECO:0007669"/>
    <property type="project" value="TreeGrafter"/>
</dbReference>
<dbReference type="InterPro" id="IPR001764">
    <property type="entry name" value="Glyco_hydro_3_N"/>
</dbReference>
<dbReference type="GO" id="GO:0004553">
    <property type="term" value="F:hydrolase activity, hydrolyzing O-glycosyl compounds"/>
    <property type="evidence" value="ECO:0007669"/>
    <property type="project" value="InterPro"/>
</dbReference>
<comment type="similarity">
    <text evidence="1">Belongs to the glycosyl hydrolase 3 family.</text>
</comment>
<dbReference type="Pfam" id="PF01915">
    <property type="entry name" value="Glyco_hydro_3_C"/>
    <property type="match status" value="1"/>
</dbReference>
<dbReference type="SUPFAM" id="SSF55729">
    <property type="entry name" value="Acyl-CoA N-acyltransferases (Nat)"/>
    <property type="match status" value="2"/>
</dbReference>
<dbReference type="AlphaFoldDB" id="A0A1Y1YSR1"/>
<evidence type="ECO:0000256" key="1">
    <source>
        <dbReference type="ARBA" id="ARBA00005336"/>
    </source>
</evidence>
<dbReference type="Gene3D" id="3.40.50.1700">
    <property type="entry name" value="Glycoside hydrolase family 3 C-terminal domain"/>
    <property type="match status" value="1"/>
</dbReference>
<dbReference type="InParanoid" id="A0A1Y1YSR1"/>
<dbReference type="Pfam" id="PF00583">
    <property type="entry name" value="Acetyltransf_1"/>
    <property type="match status" value="1"/>
</dbReference>
<dbReference type="Gene3D" id="3.20.20.300">
    <property type="entry name" value="Glycoside hydrolase, family 3, N-terminal domain"/>
    <property type="match status" value="1"/>
</dbReference>
<feature type="domain" description="N-acetyltransferase" evidence="4">
    <location>
        <begin position="719"/>
        <end position="870"/>
    </location>
</feature>
<evidence type="ECO:0000313" key="6">
    <source>
        <dbReference type="Proteomes" id="UP000193498"/>
    </source>
</evidence>
<keyword evidence="2 5" id="KW-0378">Hydrolase</keyword>
<accession>A0A1Y1YSR1</accession>
<dbReference type="InterPro" id="IPR036962">
    <property type="entry name" value="Glyco_hydro_3_N_sf"/>
</dbReference>
<feature type="domain" description="N-acetyltransferase" evidence="4">
    <location>
        <begin position="548"/>
        <end position="716"/>
    </location>
</feature>
<dbReference type="SUPFAM" id="SSF51445">
    <property type="entry name" value="(Trans)glycosidases"/>
    <property type="match status" value="1"/>
</dbReference>
<proteinExistence type="inferred from homology"/>
<dbReference type="InterPro" id="IPR002772">
    <property type="entry name" value="Glyco_hydro_3_C"/>
</dbReference>
<organism evidence="5 6">
    <name type="scientific">Basidiobolus meristosporus CBS 931.73</name>
    <dbReference type="NCBI Taxonomy" id="1314790"/>
    <lineage>
        <taxon>Eukaryota</taxon>
        <taxon>Fungi</taxon>
        <taxon>Fungi incertae sedis</taxon>
        <taxon>Zoopagomycota</taxon>
        <taxon>Entomophthoromycotina</taxon>
        <taxon>Basidiobolomycetes</taxon>
        <taxon>Basidiobolales</taxon>
        <taxon>Basidiobolaceae</taxon>
        <taxon>Basidiobolus</taxon>
    </lineage>
</organism>
<dbReference type="EMBL" id="MCFE01000077">
    <property type="protein sequence ID" value="ORY00864.1"/>
    <property type="molecule type" value="Genomic_DNA"/>
</dbReference>
<dbReference type="GO" id="GO:0005975">
    <property type="term" value="P:carbohydrate metabolic process"/>
    <property type="evidence" value="ECO:0007669"/>
    <property type="project" value="InterPro"/>
</dbReference>
<gene>
    <name evidence="5" type="ORF">K493DRAFT_390579</name>
</gene>
<dbReference type="GO" id="GO:0016747">
    <property type="term" value="F:acyltransferase activity, transferring groups other than amino-acyl groups"/>
    <property type="evidence" value="ECO:0007669"/>
    <property type="project" value="InterPro"/>
</dbReference>
<dbReference type="PROSITE" id="PS51186">
    <property type="entry name" value="GNAT"/>
    <property type="match status" value="2"/>
</dbReference>
<dbReference type="OrthoDB" id="416222at2759"/>
<dbReference type="CDD" id="cd04301">
    <property type="entry name" value="NAT_SF"/>
    <property type="match status" value="1"/>
</dbReference>
<dbReference type="PANTHER" id="PTHR30480:SF16">
    <property type="entry name" value="GLYCOSIDE HYDROLASE FAMILY 3 DOMAIN PROTEIN"/>
    <property type="match status" value="1"/>
</dbReference>
<dbReference type="SUPFAM" id="SSF52279">
    <property type="entry name" value="Beta-D-glucan exohydrolase, C-terminal domain"/>
    <property type="match status" value="1"/>
</dbReference>
<name>A0A1Y1YSR1_9FUNG</name>
<sequence>MSPDSKSQVGQLLIAGFHGLTPDADITDLIQNHNLGSVILFSRNIGSAEQLRKLTYDLQLIAKNAGHARPLFICADQENGVVQRLGEAGTFMPGNMALGAVDSLELTQRVAVATAKELLALGVNWNLCPSLDVNNNPANPVIGVRSFGEDPEKVGRLGCAAIRGQQSVGIPTSIKHFPGHGDTATDSHLGLPVIAKSLEDLEKLELIPFQQAISSANPASVMIAHISLPAIIAKSKSGSDLPASIAREVSHDLLRVKMGYKGLIVPDCLEMDAVDKTFGAGVGALMSLKAGNDMAMVSHTYAKQKQAIQLIRGALESGDLDRVEFEASVKRVNELKDEYLSWDTALPQTCDYKIVGCKEHVQMRDDVYDLSTTVVRNDGGLLPLALQPTERILFLSPHIPFTKAIDVSSDPFLPFFNSLQKRHSNIKFISFDGTACDRTTPESKAIDEEVEKATVIIVSTANANLYDFQPTLVNRIIQTGKQVVCVAVINPYDIMTFPDVQSYIVTYEYSPPAYESATKVLFGEIEAKGKLPVTIPGITDVEYKSNKWTVEPYQSEHDFVQVVNLWDLTLGDKWPLSAGYIAHTLENGPNPGHFVVREDRTIVGFAATFQSQPDRSKTQTGHLALVLVSPTKQRQRVGSALHDHAMEHLRSNKAIKSIQLGSTYPRFFCGVPENLGGAIRFFQHRSWDLGNKSVFDLTQDLTNYETPGYVTSHMQKEGIWFGRIKPSELWELYAFEDKYFPYWLGTYQHHANLGDFQDLIVGRDGGPEGPIIAATILYTANASHELRSDVPWQHESLLNTDCGGMSCVGVAAEQRGRGIGVGMVAYANSVLKRRGVRISYVDWVDLVGFYRKTGYETWRGYKMSTHTIDA</sequence>
<evidence type="ECO:0000259" key="4">
    <source>
        <dbReference type="PROSITE" id="PS51186"/>
    </source>
</evidence>
<keyword evidence="6" id="KW-1185">Reference proteome</keyword>
<comment type="caution">
    <text evidence="5">The sequence shown here is derived from an EMBL/GenBank/DDBJ whole genome shotgun (WGS) entry which is preliminary data.</text>
</comment>
<reference evidence="5 6" key="1">
    <citation type="submission" date="2016-07" db="EMBL/GenBank/DDBJ databases">
        <title>Pervasive Adenine N6-methylation of Active Genes in Fungi.</title>
        <authorList>
            <consortium name="DOE Joint Genome Institute"/>
            <person name="Mondo S.J."/>
            <person name="Dannebaum R.O."/>
            <person name="Kuo R.C."/>
            <person name="Labutti K."/>
            <person name="Haridas S."/>
            <person name="Kuo A."/>
            <person name="Salamov A."/>
            <person name="Ahrendt S.R."/>
            <person name="Lipzen A."/>
            <person name="Sullivan W."/>
            <person name="Andreopoulos W.B."/>
            <person name="Clum A."/>
            <person name="Lindquist E."/>
            <person name="Daum C."/>
            <person name="Ramamoorthy G.K."/>
            <person name="Gryganskyi A."/>
            <person name="Culley D."/>
            <person name="Magnuson J.K."/>
            <person name="James T.Y."/>
            <person name="O'Malley M.A."/>
            <person name="Stajich J.E."/>
            <person name="Spatafora J.W."/>
            <person name="Visel A."/>
            <person name="Grigoriev I.V."/>
        </authorList>
    </citation>
    <scope>NUCLEOTIDE SEQUENCE [LARGE SCALE GENOMIC DNA]</scope>
    <source>
        <strain evidence="5 6">CBS 931.73</strain>
    </source>
</reference>
<dbReference type="Gene3D" id="3.40.630.30">
    <property type="match status" value="2"/>
</dbReference>
<keyword evidence="3" id="KW-0326">Glycosidase</keyword>
<dbReference type="Proteomes" id="UP000193498">
    <property type="component" value="Unassembled WGS sequence"/>
</dbReference>
<protein>
    <submittedName>
        <fullName evidence="5">Glycoside hydrolase</fullName>
    </submittedName>
</protein>
<dbReference type="STRING" id="1314790.A0A1Y1YSR1"/>
<evidence type="ECO:0000256" key="3">
    <source>
        <dbReference type="ARBA" id="ARBA00023295"/>
    </source>
</evidence>
<dbReference type="Pfam" id="PF00933">
    <property type="entry name" value="Glyco_hydro_3"/>
    <property type="match status" value="1"/>
</dbReference>
<dbReference type="InterPro" id="IPR017853">
    <property type="entry name" value="GH"/>
</dbReference>
<evidence type="ECO:0000313" key="5">
    <source>
        <dbReference type="EMBL" id="ORY00864.1"/>
    </source>
</evidence>
<dbReference type="InterPro" id="IPR000182">
    <property type="entry name" value="GNAT_dom"/>
</dbReference>
<dbReference type="InterPro" id="IPR050226">
    <property type="entry name" value="NagZ_Beta-hexosaminidase"/>
</dbReference>
<dbReference type="InterPro" id="IPR036881">
    <property type="entry name" value="Glyco_hydro_3_C_sf"/>
</dbReference>
<dbReference type="InterPro" id="IPR016181">
    <property type="entry name" value="Acyl_CoA_acyltransferase"/>
</dbReference>
<evidence type="ECO:0000256" key="2">
    <source>
        <dbReference type="ARBA" id="ARBA00022801"/>
    </source>
</evidence>